<dbReference type="EMBL" id="KV748763">
    <property type="protein sequence ID" value="OCL13226.1"/>
    <property type="molecule type" value="Genomic_DNA"/>
</dbReference>
<sequence length="599" mass="67932">MNSLELGDETISKRAQVCLDLYEECHAICVGLDNRLGGKASEEDNHCNDGEAPIASLVENQLGRFNIWTSNIGVFATLKLSLDYRLRDASDIRDLVLRLLDSLFGNLQQLLHVLNRAHLMPASDDNRQSRANISSAINTISDNVDRLHRLSNSIRRAGAESRNMRAAEFEWKDDDGSDLGRPWMEHFAMALLQFKYPESSETIRRRLASAMLLRRKRLLYRQARQEKLVLAAVHASRKKIAPVKKLVASKASSKPGPQQQLNLPNNVETDEPKVAQSVRSFNTAATPLDPEKFQRAVAPSRVSTAKSAPLTEETKLNFPPPPLPIKDGRKEVLCPYCGLLMPVREVENLLTWRNHVLKDLDPYVCLFENCSKENQLYNSVKDWLCHMKFKHRLQWRCAVKVHSKETARIFNLQKDFEDHMKKFHEGTFTEAQLPLLVESSARPVTPIFETCPLCDPKGLQDPERENQLTPDELEKHIINHLVFLAVKSIPWPENVGEAASSNSSARTKTRETIQNDLDHGMQPDFEDITYNSPERLHDDSENFANNIDEIRLHDSYPGHHLDPKLRAFIEKVPISGELLGKDGPSILTSFALITAMQII</sequence>
<protein>
    <submittedName>
        <fullName evidence="2">Uncharacterized protein</fullName>
    </submittedName>
</protein>
<evidence type="ECO:0000256" key="1">
    <source>
        <dbReference type="SAM" id="MobiDB-lite"/>
    </source>
</evidence>
<dbReference type="PANTHER" id="PTHR35391:SF7">
    <property type="entry name" value="C2H2-TYPE DOMAIN-CONTAINING PROTEIN"/>
    <property type="match status" value="1"/>
</dbReference>
<name>A0A8E2FAT8_9PEZI</name>
<organism evidence="2 3">
    <name type="scientific">Glonium stellatum</name>
    <dbReference type="NCBI Taxonomy" id="574774"/>
    <lineage>
        <taxon>Eukaryota</taxon>
        <taxon>Fungi</taxon>
        <taxon>Dikarya</taxon>
        <taxon>Ascomycota</taxon>
        <taxon>Pezizomycotina</taxon>
        <taxon>Dothideomycetes</taxon>
        <taxon>Pleosporomycetidae</taxon>
        <taxon>Gloniales</taxon>
        <taxon>Gloniaceae</taxon>
        <taxon>Glonium</taxon>
    </lineage>
</organism>
<feature type="region of interest" description="Disordered" evidence="1">
    <location>
        <begin position="296"/>
        <end position="322"/>
    </location>
</feature>
<accession>A0A8E2FAT8</accession>
<dbReference type="PANTHER" id="PTHR35391">
    <property type="entry name" value="C2H2-TYPE DOMAIN-CONTAINING PROTEIN-RELATED"/>
    <property type="match status" value="1"/>
</dbReference>
<gene>
    <name evidence="2" type="ORF">AOQ84DRAFT_416491</name>
</gene>
<dbReference type="OrthoDB" id="20872at2759"/>
<evidence type="ECO:0000313" key="2">
    <source>
        <dbReference type="EMBL" id="OCL13226.1"/>
    </source>
</evidence>
<evidence type="ECO:0000313" key="3">
    <source>
        <dbReference type="Proteomes" id="UP000250140"/>
    </source>
</evidence>
<keyword evidence="3" id="KW-1185">Reference proteome</keyword>
<proteinExistence type="predicted"/>
<dbReference type="AlphaFoldDB" id="A0A8E2FAT8"/>
<reference evidence="2 3" key="1">
    <citation type="journal article" date="2016" name="Nat. Commun.">
        <title>Ectomycorrhizal ecology is imprinted in the genome of the dominant symbiotic fungus Cenococcum geophilum.</title>
        <authorList>
            <consortium name="DOE Joint Genome Institute"/>
            <person name="Peter M."/>
            <person name="Kohler A."/>
            <person name="Ohm R.A."/>
            <person name="Kuo A."/>
            <person name="Krutzmann J."/>
            <person name="Morin E."/>
            <person name="Arend M."/>
            <person name="Barry K.W."/>
            <person name="Binder M."/>
            <person name="Choi C."/>
            <person name="Clum A."/>
            <person name="Copeland A."/>
            <person name="Grisel N."/>
            <person name="Haridas S."/>
            <person name="Kipfer T."/>
            <person name="LaButti K."/>
            <person name="Lindquist E."/>
            <person name="Lipzen A."/>
            <person name="Maire R."/>
            <person name="Meier B."/>
            <person name="Mihaltcheva S."/>
            <person name="Molinier V."/>
            <person name="Murat C."/>
            <person name="Poggeler S."/>
            <person name="Quandt C.A."/>
            <person name="Sperisen C."/>
            <person name="Tritt A."/>
            <person name="Tisserant E."/>
            <person name="Crous P.W."/>
            <person name="Henrissat B."/>
            <person name="Nehls U."/>
            <person name="Egli S."/>
            <person name="Spatafora J.W."/>
            <person name="Grigoriev I.V."/>
            <person name="Martin F.M."/>
        </authorList>
    </citation>
    <scope>NUCLEOTIDE SEQUENCE [LARGE SCALE GENOMIC DNA]</scope>
    <source>
        <strain evidence="2 3">CBS 207.34</strain>
    </source>
</reference>
<dbReference type="Proteomes" id="UP000250140">
    <property type="component" value="Unassembled WGS sequence"/>
</dbReference>